<organism evidence="12 13">
    <name type="scientific">Crossiella cryophila</name>
    <dbReference type="NCBI Taxonomy" id="43355"/>
    <lineage>
        <taxon>Bacteria</taxon>
        <taxon>Bacillati</taxon>
        <taxon>Actinomycetota</taxon>
        <taxon>Actinomycetes</taxon>
        <taxon>Pseudonocardiales</taxon>
        <taxon>Pseudonocardiaceae</taxon>
        <taxon>Crossiella</taxon>
    </lineage>
</organism>
<dbReference type="PANTHER" id="PTHR11465">
    <property type="entry name" value="CATALASE"/>
    <property type="match status" value="1"/>
</dbReference>
<dbReference type="SUPFAM" id="SSF56634">
    <property type="entry name" value="Heme-dependent catalase-like"/>
    <property type="match status" value="1"/>
</dbReference>
<evidence type="ECO:0000256" key="2">
    <source>
        <dbReference type="ARBA" id="ARBA00022559"/>
    </source>
</evidence>
<comment type="cofactor">
    <cofactor evidence="7">
        <name>heme</name>
        <dbReference type="ChEBI" id="CHEBI:30413"/>
    </cofactor>
</comment>
<dbReference type="PROSITE" id="PS51402">
    <property type="entry name" value="CATALASE_3"/>
    <property type="match status" value="1"/>
</dbReference>
<dbReference type="GO" id="GO:0046872">
    <property type="term" value="F:metal ion binding"/>
    <property type="evidence" value="ECO:0007669"/>
    <property type="project" value="UniProtKB-KW"/>
</dbReference>
<evidence type="ECO:0000259" key="11">
    <source>
        <dbReference type="SMART" id="SM01060"/>
    </source>
</evidence>
<comment type="caution">
    <text evidence="12">The sequence shown here is derived from an EMBL/GenBank/DDBJ whole genome shotgun (WGS) entry which is preliminary data.</text>
</comment>
<dbReference type="InterPro" id="IPR011614">
    <property type="entry name" value="Catalase_core"/>
</dbReference>
<keyword evidence="5 7" id="KW-0560">Oxidoreductase</keyword>
<accession>A0A7W7CCY6</accession>
<dbReference type="RefSeq" id="WP_185004655.1">
    <property type="nucleotide sequence ID" value="NZ_BAAAUI010000052.1"/>
</dbReference>
<evidence type="ECO:0000256" key="3">
    <source>
        <dbReference type="ARBA" id="ARBA00022617"/>
    </source>
</evidence>
<keyword evidence="6 7" id="KW-0408">Iron</keyword>
<evidence type="ECO:0000256" key="1">
    <source>
        <dbReference type="ARBA" id="ARBA00005329"/>
    </source>
</evidence>
<keyword evidence="3 7" id="KW-0349">Heme</keyword>
<gene>
    <name evidence="12" type="ORF">HNR67_004954</name>
</gene>
<keyword evidence="2 7" id="KW-0575">Peroxidase</keyword>
<dbReference type="AlphaFoldDB" id="A0A7W7CCY6"/>
<proteinExistence type="inferred from homology"/>
<comment type="similarity">
    <text evidence="1 7">Belongs to the catalase family.</text>
</comment>
<dbReference type="Proteomes" id="UP000533598">
    <property type="component" value="Unassembled WGS sequence"/>
</dbReference>
<keyword evidence="4 7" id="KW-0479">Metal-binding</keyword>
<reference evidence="12 13" key="1">
    <citation type="submission" date="2020-08" db="EMBL/GenBank/DDBJ databases">
        <title>Sequencing the genomes of 1000 actinobacteria strains.</title>
        <authorList>
            <person name="Klenk H.-P."/>
        </authorList>
    </citation>
    <scope>NUCLEOTIDE SEQUENCE [LARGE SCALE GENOMIC DNA]</scope>
    <source>
        <strain evidence="12 13">DSM 44230</strain>
    </source>
</reference>
<name>A0A7W7CCY6_9PSEU</name>
<evidence type="ECO:0000256" key="9">
    <source>
        <dbReference type="PIRSR" id="PIRSR000296-2"/>
    </source>
</evidence>
<feature type="region of interest" description="Disordered" evidence="10">
    <location>
        <begin position="66"/>
        <end position="85"/>
    </location>
</feature>
<dbReference type="GO" id="GO:0005737">
    <property type="term" value="C:cytoplasm"/>
    <property type="evidence" value="ECO:0007669"/>
    <property type="project" value="TreeGrafter"/>
</dbReference>
<feature type="active site" evidence="8">
    <location>
        <position position="32"/>
    </location>
</feature>
<dbReference type="GO" id="GO:0042542">
    <property type="term" value="P:response to hydrogen peroxide"/>
    <property type="evidence" value="ECO:0007669"/>
    <property type="project" value="TreeGrafter"/>
</dbReference>
<evidence type="ECO:0000256" key="8">
    <source>
        <dbReference type="PIRSR" id="PIRSR000296-1"/>
    </source>
</evidence>
<dbReference type="GO" id="GO:0042744">
    <property type="term" value="P:hydrogen peroxide catabolic process"/>
    <property type="evidence" value="ECO:0007669"/>
    <property type="project" value="TreeGrafter"/>
</dbReference>
<evidence type="ECO:0000313" key="12">
    <source>
        <dbReference type="EMBL" id="MBB4678836.1"/>
    </source>
</evidence>
<dbReference type="Gene3D" id="2.40.180.10">
    <property type="entry name" value="Catalase core domain"/>
    <property type="match status" value="1"/>
</dbReference>
<evidence type="ECO:0000256" key="5">
    <source>
        <dbReference type="ARBA" id="ARBA00023002"/>
    </source>
</evidence>
<evidence type="ECO:0000256" key="10">
    <source>
        <dbReference type="SAM" id="MobiDB-lite"/>
    </source>
</evidence>
<dbReference type="Pfam" id="PF00199">
    <property type="entry name" value="Catalase"/>
    <property type="match status" value="1"/>
</dbReference>
<evidence type="ECO:0000256" key="4">
    <source>
        <dbReference type="ARBA" id="ARBA00022723"/>
    </source>
</evidence>
<sequence>MTSSPTTHDLAVDAVDGMEQVSGTHPGYRRAHARGVCFDATFTPTGAAAELTTAAHLQQEPVPATVRFSNSEGNPHSPDGRRSGRGIAVKFHLGHGVDTDLVAVNLPVFVVSTPEHFVKLLGALKKDPHTGQNDPALLGAYIKDNPEAIPGFTAAGAMPIPVSYGTAKYWAIHAFRWTNAAGESRYVRYRWEPAAGLQELSPEDAGHQTPEYLTDELTQRLLDGPVRFTLHVQLGEDGDPTNDCTKAWPAERTEIAVGHLDITATSADQEHWAGQVFDPTRVTPGIDLSDDPVLAFRTRAYAESFARRSHGG</sequence>
<dbReference type="SMART" id="SM01060">
    <property type="entry name" value="Catalase"/>
    <property type="match status" value="1"/>
</dbReference>
<keyword evidence="13" id="KW-1185">Reference proteome</keyword>
<dbReference type="EC" id="1.11.1.-" evidence="7"/>
<dbReference type="Gene3D" id="1.20.1280.120">
    <property type="match status" value="1"/>
</dbReference>
<comment type="function">
    <text evidence="7">Has an organic peroxide-dependent peroxidase activity.</text>
</comment>
<dbReference type="GO" id="GO:0004096">
    <property type="term" value="F:catalase activity"/>
    <property type="evidence" value="ECO:0007669"/>
    <property type="project" value="InterPro"/>
</dbReference>
<dbReference type="GO" id="GO:0020037">
    <property type="term" value="F:heme binding"/>
    <property type="evidence" value="ECO:0007669"/>
    <property type="project" value="InterPro"/>
</dbReference>
<dbReference type="CDD" id="cd08153">
    <property type="entry name" value="srpA_like"/>
    <property type="match status" value="1"/>
</dbReference>
<dbReference type="InterPro" id="IPR020835">
    <property type="entry name" value="Catalase_sf"/>
</dbReference>
<dbReference type="PIRSF" id="PIRSF000296">
    <property type="entry name" value="SrpA"/>
    <property type="match status" value="1"/>
</dbReference>
<evidence type="ECO:0000256" key="6">
    <source>
        <dbReference type="ARBA" id="ARBA00023004"/>
    </source>
</evidence>
<feature type="domain" description="Catalase core" evidence="11">
    <location>
        <begin position="7"/>
        <end position="312"/>
    </location>
</feature>
<dbReference type="InterPro" id="IPR024168">
    <property type="entry name" value="Catalase_SrpA-type_pred"/>
</dbReference>
<dbReference type="InterPro" id="IPR018028">
    <property type="entry name" value="Catalase"/>
</dbReference>
<dbReference type="PANTHER" id="PTHR11465:SF9">
    <property type="entry name" value="CATALASE"/>
    <property type="match status" value="1"/>
</dbReference>
<dbReference type="EMBL" id="JACHMH010000001">
    <property type="protein sequence ID" value="MBB4678836.1"/>
    <property type="molecule type" value="Genomic_DNA"/>
</dbReference>
<feature type="binding site" description="axial binding residue" evidence="9">
    <location>
        <position position="301"/>
    </location>
    <ligand>
        <name>heme</name>
        <dbReference type="ChEBI" id="CHEBI:30413"/>
    </ligand>
    <ligandPart>
        <name>Fe</name>
        <dbReference type="ChEBI" id="CHEBI:18248"/>
    </ligandPart>
</feature>
<evidence type="ECO:0000313" key="13">
    <source>
        <dbReference type="Proteomes" id="UP000533598"/>
    </source>
</evidence>
<evidence type="ECO:0000256" key="7">
    <source>
        <dbReference type="PIRNR" id="PIRNR000296"/>
    </source>
</evidence>
<protein>
    <recommendedName>
        <fullName evidence="7">Catalase-related peroxidase</fullName>
        <ecNumber evidence="7">1.11.1.-</ecNumber>
    </recommendedName>
</protein>